<keyword evidence="4" id="KW-1185">Reference proteome</keyword>
<evidence type="ECO:0000313" key="4">
    <source>
        <dbReference type="Proteomes" id="UP001500454"/>
    </source>
</evidence>
<keyword evidence="1" id="KW-0472">Membrane</keyword>
<keyword evidence="1" id="KW-1133">Transmembrane helix</keyword>
<feature type="signal peptide" evidence="2">
    <location>
        <begin position="1"/>
        <end position="24"/>
    </location>
</feature>
<evidence type="ECO:0008006" key="5">
    <source>
        <dbReference type="Google" id="ProtNLM"/>
    </source>
</evidence>
<comment type="caution">
    <text evidence="3">The sequence shown here is derived from an EMBL/GenBank/DDBJ whole genome shotgun (WGS) entry which is preliminary data.</text>
</comment>
<reference evidence="4" key="1">
    <citation type="journal article" date="2019" name="Int. J. Syst. Evol. Microbiol.">
        <title>The Global Catalogue of Microorganisms (GCM) 10K type strain sequencing project: providing services to taxonomists for standard genome sequencing and annotation.</title>
        <authorList>
            <consortium name="The Broad Institute Genomics Platform"/>
            <consortium name="The Broad Institute Genome Sequencing Center for Infectious Disease"/>
            <person name="Wu L."/>
            <person name="Ma J."/>
        </authorList>
    </citation>
    <scope>NUCLEOTIDE SEQUENCE [LARGE SCALE GENOMIC DNA]</scope>
    <source>
        <strain evidence="4">JCM 17924</strain>
    </source>
</reference>
<dbReference type="InterPro" id="IPR021206">
    <property type="entry name" value="MprA_tail"/>
</dbReference>
<dbReference type="NCBIfam" id="TIGR03867">
    <property type="entry name" value="MprA_tail"/>
    <property type="match status" value="1"/>
</dbReference>
<evidence type="ECO:0000256" key="1">
    <source>
        <dbReference type="SAM" id="Phobius"/>
    </source>
</evidence>
<gene>
    <name evidence="3" type="ORF">GCM10023186_27810</name>
</gene>
<evidence type="ECO:0000313" key="3">
    <source>
        <dbReference type="EMBL" id="GAA4384891.1"/>
    </source>
</evidence>
<dbReference type="RefSeq" id="WP_345225168.1">
    <property type="nucleotide sequence ID" value="NZ_BAABHA010000008.1"/>
</dbReference>
<dbReference type="EMBL" id="BAABHA010000008">
    <property type="protein sequence ID" value="GAA4384891.1"/>
    <property type="molecule type" value="Genomic_DNA"/>
</dbReference>
<feature type="transmembrane region" description="Helical" evidence="1">
    <location>
        <begin position="40"/>
        <end position="59"/>
    </location>
</feature>
<keyword evidence="2" id="KW-0732">Signal</keyword>
<protein>
    <recommendedName>
        <fullName evidence="5">VPDSG-CTERM protein sorting domain-containing protein</fullName>
    </recommendedName>
</protein>
<dbReference type="InterPro" id="IPR058207">
    <property type="entry name" value="PID_CTERM"/>
</dbReference>
<keyword evidence="1" id="KW-0812">Transmembrane</keyword>
<sequence length="69" mass="6952">MRKAYFFCICCVGLVTYSATSALAQGPGSGGPQPGGSPTVIPIDGGASLLLAGGAAFALRKLRRQKAPQ</sequence>
<organism evidence="3 4">
    <name type="scientific">Hymenobacter koreensis</name>
    <dbReference type="NCBI Taxonomy" id="1084523"/>
    <lineage>
        <taxon>Bacteria</taxon>
        <taxon>Pseudomonadati</taxon>
        <taxon>Bacteroidota</taxon>
        <taxon>Cytophagia</taxon>
        <taxon>Cytophagales</taxon>
        <taxon>Hymenobacteraceae</taxon>
        <taxon>Hymenobacter</taxon>
    </lineage>
</organism>
<name>A0ABP8J4M3_9BACT</name>
<feature type="chain" id="PRO_5046178852" description="VPDSG-CTERM protein sorting domain-containing protein" evidence="2">
    <location>
        <begin position="25"/>
        <end position="69"/>
    </location>
</feature>
<dbReference type="NCBIfam" id="NF046080">
    <property type="entry name" value="PID_CTERM"/>
    <property type="match status" value="1"/>
</dbReference>
<dbReference type="Proteomes" id="UP001500454">
    <property type="component" value="Unassembled WGS sequence"/>
</dbReference>
<proteinExistence type="predicted"/>
<accession>A0ABP8J4M3</accession>
<evidence type="ECO:0000256" key="2">
    <source>
        <dbReference type="SAM" id="SignalP"/>
    </source>
</evidence>